<keyword evidence="3" id="KW-0732">Signal</keyword>
<keyword evidence="8" id="KW-1185">Reference proteome</keyword>
<dbReference type="PANTHER" id="PTHR48061:SF2">
    <property type="entry name" value="RECEPTOR LIKE PROTEIN 30-LIKE"/>
    <property type="match status" value="1"/>
</dbReference>
<dbReference type="EMBL" id="JAGFBR010000001">
    <property type="protein sequence ID" value="KAH0470663.1"/>
    <property type="molecule type" value="Genomic_DNA"/>
</dbReference>
<protein>
    <submittedName>
        <fullName evidence="7">Uncharacterized protein</fullName>
    </submittedName>
</protein>
<dbReference type="InterPro" id="IPR032675">
    <property type="entry name" value="LRR_dom_sf"/>
</dbReference>
<evidence type="ECO:0000313" key="8">
    <source>
        <dbReference type="Proteomes" id="UP000775213"/>
    </source>
</evidence>
<accession>A0AAV7HSR0</accession>
<reference evidence="7 8" key="1">
    <citation type="journal article" date="2021" name="Hortic Res">
        <title>Chromosome-scale assembly of the Dendrobium chrysotoxum genome enhances the understanding of orchid evolution.</title>
        <authorList>
            <person name="Zhang Y."/>
            <person name="Zhang G.Q."/>
            <person name="Zhang D."/>
            <person name="Liu X.D."/>
            <person name="Xu X.Y."/>
            <person name="Sun W.H."/>
            <person name="Yu X."/>
            <person name="Zhu X."/>
            <person name="Wang Z.W."/>
            <person name="Zhao X."/>
            <person name="Zhong W.Y."/>
            <person name="Chen H."/>
            <person name="Yin W.L."/>
            <person name="Huang T."/>
            <person name="Niu S.C."/>
            <person name="Liu Z.J."/>
        </authorList>
    </citation>
    <scope>NUCLEOTIDE SEQUENCE [LARGE SCALE GENOMIC DNA]</scope>
    <source>
        <strain evidence="7">Lindl</strain>
    </source>
</reference>
<proteinExistence type="predicted"/>
<dbReference type="Proteomes" id="UP000775213">
    <property type="component" value="Unassembled WGS sequence"/>
</dbReference>
<evidence type="ECO:0000256" key="6">
    <source>
        <dbReference type="ARBA" id="ARBA00023180"/>
    </source>
</evidence>
<comment type="caution">
    <text evidence="7">The sequence shown here is derived from an EMBL/GenBank/DDBJ whole genome shotgun (WGS) entry which is preliminary data.</text>
</comment>
<comment type="subcellular location">
    <subcellularLocation>
        <location evidence="1">Membrane</location>
        <topology evidence="1">Single-pass type I membrane protein</topology>
    </subcellularLocation>
</comment>
<keyword evidence="6" id="KW-0325">Glycoprotein</keyword>
<keyword evidence="4" id="KW-1133">Transmembrane helix</keyword>
<dbReference type="Gene3D" id="3.80.10.10">
    <property type="entry name" value="Ribonuclease Inhibitor"/>
    <property type="match status" value="1"/>
</dbReference>
<evidence type="ECO:0000256" key="1">
    <source>
        <dbReference type="ARBA" id="ARBA00004479"/>
    </source>
</evidence>
<evidence type="ECO:0000313" key="7">
    <source>
        <dbReference type="EMBL" id="KAH0470663.1"/>
    </source>
</evidence>
<evidence type="ECO:0000256" key="2">
    <source>
        <dbReference type="ARBA" id="ARBA00022692"/>
    </source>
</evidence>
<keyword evidence="5" id="KW-0472">Membrane</keyword>
<evidence type="ECO:0000256" key="3">
    <source>
        <dbReference type="ARBA" id="ARBA00022729"/>
    </source>
</evidence>
<name>A0AAV7HSR0_DENCH</name>
<organism evidence="7 8">
    <name type="scientific">Dendrobium chrysotoxum</name>
    <name type="common">Orchid</name>
    <dbReference type="NCBI Taxonomy" id="161865"/>
    <lineage>
        <taxon>Eukaryota</taxon>
        <taxon>Viridiplantae</taxon>
        <taxon>Streptophyta</taxon>
        <taxon>Embryophyta</taxon>
        <taxon>Tracheophyta</taxon>
        <taxon>Spermatophyta</taxon>
        <taxon>Magnoliopsida</taxon>
        <taxon>Liliopsida</taxon>
        <taxon>Asparagales</taxon>
        <taxon>Orchidaceae</taxon>
        <taxon>Epidendroideae</taxon>
        <taxon>Malaxideae</taxon>
        <taxon>Dendrobiinae</taxon>
        <taxon>Dendrobium</taxon>
    </lineage>
</organism>
<dbReference type="PANTHER" id="PTHR48061">
    <property type="entry name" value="LEUCINE-RICH REPEAT RECEPTOR PROTEIN KINASE EMS1-LIKE-RELATED"/>
    <property type="match status" value="1"/>
</dbReference>
<keyword evidence="2" id="KW-0812">Transmembrane</keyword>
<evidence type="ECO:0000256" key="5">
    <source>
        <dbReference type="ARBA" id="ARBA00023136"/>
    </source>
</evidence>
<dbReference type="InterPro" id="IPR046956">
    <property type="entry name" value="RLP23-like"/>
</dbReference>
<evidence type="ECO:0000256" key="4">
    <source>
        <dbReference type="ARBA" id="ARBA00022989"/>
    </source>
</evidence>
<gene>
    <name evidence="7" type="ORF">IEQ34_000386</name>
</gene>
<dbReference type="AlphaFoldDB" id="A0AAV7HSR0"/>
<dbReference type="GO" id="GO:0016020">
    <property type="term" value="C:membrane"/>
    <property type="evidence" value="ECO:0007669"/>
    <property type="project" value="UniProtKB-SubCell"/>
</dbReference>
<dbReference type="SUPFAM" id="SSF52047">
    <property type="entry name" value="RNI-like"/>
    <property type="match status" value="1"/>
</dbReference>
<sequence>MSIPNYGWDRLVNLSNLNLSNARFAGKIPVGIFRLTKLTFLDLSYFHGEFGGLSLTSKPIFLRNMSSLRELHLDYVDLLPYQNEWCGALANFTPALEILSMIDCSLFGATPENQFKGVFPKQIFLLKNLQHLDISENPMLFGSLPKFSDDRTCDRLVIVVIS</sequence>